<dbReference type="Proteomes" id="UP000243459">
    <property type="component" value="Chromosome 4"/>
</dbReference>
<comment type="cofactor">
    <cofactor evidence="3">
        <name>Mg(2+)</name>
        <dbReference type="ChEBI" id="CHEBI:18420"/>
    </cofactor>
</comment>
<evidence type="ECO:0000256" key="1">
    <source>
        <dbReference type="ARBA" id="ARBA00047761"/>
    </source>
</evidence>
<keyword evidence="3" id="KW-0460">Magnesium</keyword>
<organism evidence="5 6">
    <name type="scientific">Asparagus officinalis</name>
    <name type="common">Garden asparagus</name>
    <dbReference type="NCBI Taxonomy" id="4686"/>
    <lineage>
        <taxon>Eukaryota</taxon>
        <taxon>Viridiplantae</taxon>
        <taxon>Streptophyta</taxon>
        <taxon>Embryophyta</taxon>
        <taxon>Tracheophyta</taxon>
        <taxon>Spermatophyta</taxon>
        <taxon>Magnoliopsida</taxon>
        <taxon>Liliopsida</taxon>
        <taxon>Asparagales</taxon>
        <taxon>Asparagaceae</taxon>
        <taxon>Asparagoideae</taxon>
        <taxon>Asparagus</taxon>
    </lineage>
</organism>
<dbReference type="GO" id="GO:0046872">
    <property type="term" value="F:metal ion binding"/>
    <property type="evidence" value="ECO:0007669"/>
    <property type="project" value="UniProtKB-UniRule"/>
</dbReference>
<keyword evidence="3" id="KW-0378">Hydrolase</keyword>
<reference evidence="6" key="1">
    <citation type="journal article" date="2017" name="Nat. Commun.">
        <title>The asparagus genome sheds light on the origin and evolution of a young Y chromosome.</title>
        <authorList>
            <person name="Harkess A."/>
            <person name="Zhou J."/>
            <person name="Xu C."/>
            <person name="Bowers J.E."/>
            <person name="Van der Hulst R."/>
            <person name="Ayyampalayam S."/>
            <person name="Mercati F."/>
            <person name="Riccardi P."/>
            <person name="McKain M.R."/>
            <person name="Kakrana A."/>
            <person name="Tang H."/>
            <person name="Ray J."/>
            <person name="Groenendijk J."/>
            <person name="Arikit S."/>
            <person name="Mathioni S.M."/>
            <person name="Nakano M."/>
            <person name="Shan H."/>
            <person name="Telgmann-Rauber A."/>
            <person name="Kanno A."/>
            <person name="Yue Z."/>
            <person name="Chen H."/>
            <person name="Li W."/>
            <person name="Chen Y."/>
            <person name="Xu X."/>
            <person name="Zhang Y."/>
            <person name="Luo S."/>
            <person name="Chen H."/>
            <person name="Gao J."/>
            <person name="Mao Z."/>
            <person name="Pires J.C."/>
            <person name="Luo M."/>
            <person name="Kudrna D."/>
            <person name="Wing R.A."/>
            <person name="Meyers B.C."/>
            <person name="Yi K."/>
            <person name="Kong H."/>
            <person name="Lavrijsen P."/>
            <person name="Sunseri F."/>
            <person name="Falavigna A."/>
            <person name="Ye Y."/>
            <person name="Leebens-Mack J.H."/>
            <person name="Chen G."/>
        </authorList>
    </citation>
    <scope>NUCLEOTIDE SEQUENCE [LARGE SCALE GENOMIC DNA]</scope>
    <source>
        <strain evidence="6">cv. DH0086</strain>
    </source>
</reference>
<feature type="domain" description="PPM-type phosphatase" evidence="4">
    <location>
        <begin position="1"/>
        <end position="236"/>
    </location>
</feature>
<dbReference type="AlphaFoldDB" id="A0A5P1FA50"/>
<name>A0A5P1FA50_ASPOF</name>
<comment type="similarity">
    <text evidence="3">Belongs to the PP2C family.</text>
</comment>
<gene>
    <name evidence="5" type="ORF">A4U43_C04F31090</name>
</gene>
<dbReference type="GO" id="GO:0004722">
    <property type="term" value="F:protein serine/threonine phosphatase activity"/>
    <property type="evidence" value="ECO:0007669"/>
    <property type="project" value="UniProtKB-EC"/>
</dbReference>
<evidence type="ECO:0000256" key="3">
    <source>
        <dbReference type="RuleBase" id="RU366020"/>
    </source>
</evidence>
<keyword evidence="6" id="KW-1185">Reference proteome</keyword>
<dbReference type="SMART" id="SM00331">
    <property type="entry name" value="PP2C_SIG"/>
    <property type="match status" value="1"/>
</dbReference>
<evidence type="ECO:0000313" key="6">
    <source>
        <dbReference type="Proteomes" id="UP000243459"/>
    </source>
</evidence>
<sequence>MGSHYIPRGKKLGDDAHFLCTKEQVIGIADGVGDWVKHGVDAGQYARELMDHSETVVQEKKRTFFNPATIIKKAYARTSAMGSSTACIIALNGQFIHAAIVGDSGFLVVREGSVVFRSPVQLHDTDHPYQLGAHTKLDDPNCAEVMKVAVKAGDVIVAGTDGLFDNVFEDEVSRIVQSAVASHSGPHELAAVLANVALDYSNSTTGETPYSIASQEAGRDHIGGKPDDITVVIMYICSSDA</sequence>
<keyword evidence="3" id="KW-0479">Metal-binding</keyword>
<keyword evidence="3" id="KW-0904">Protein phosphatase</keyword>
<comment type="catalytic activity">
    <reaction evidence="2 3">
        <text>O-phospho-L-threonyl-[protein] + H2O = L-threonyl-[protein] + phosphate</text>
        <dbReference type="Rhea" id="RHEA:47004"/>
        <dbReference type="Rhea" id="RHEA-COMP:11060"/>
        <dbReference type="Rhea" id="RHEA-COMP:11605"/>
        <dbReference type="ChEBI" id="CHEBI:15377"/>
        <dbReference type="ChEBI" id="CHEBI:30013"/>
        <dbReference type="ChEBI" id="CHEBI:43474"/>
        <dbReference type="ChEBI" id="CHEBI:61977"/>
        <dbReference type="EC" id="3.1.3.16"/>
    </reaction>
</comment>
<accession>A0A5P1FA50</accession>
<comment type="catalytic activity">
    <reaction evidence="1 3">
        <text>O-phospho-L-seryl-[protein] + H2O = L-seryl-[protein] + phosphate</text>
        <dbReference type="Rhea" id="RHEA:20629"/>
        <dbReference type="Rhea" id="RHEA-COMP:9863"/>
        <dbReference type="Rhea" id="RHEA-COMP:11604"/>
        <dbReference type="ChEBI" id="CHEBI:15377"/>
        <dbReference type="ChEBI" id="CHEBI:29999"/>
        <dbReference type="ChEBI" id="CHEBI:43474"/>
        <dbReference type="ChEBI" id="CHEBI:83421"/>
        <dbReference type="EC" id="3.1.3.16"/>
    </reaction>
</comment>
<dbReference type="EC" id="3.1.3.16" evidence="3"/>
<keyword evidence="3" id="KW-0464">Manganese</keyword>
<dbReference type="Gene3D" id="3.60.40.10">
    <property type="entry name" value="PPM-type phosphatase domain"/>
    <property type="match status" value="2"/>
</dbReference>
<dbReference type="InterPro" id="IPR001932">
    <property type="entry name" value="PPM-type_phosphatase-like_dom"/>
</dbReference>
<dbReference type="EMBL" id="CM007384">
    <property type="protein sequence ID" value="ONK73400.1"/>
    <property type="molecule type" value="Genomic_DNA"/>
</dbReference>
<dbReference type="PANTHER" id="PTHR12320:SF81">
    <property type="entry name" value="PROTEIN PHOSPHATASE 2C 23-RELATED"/>
    <property type="match status" value="1"/>
</dbReference>
<evidence type="ECO:0000256" key="2">
    <source>
        <dbReference type="ARBA" id="ARBA00048336"/>
    </source>
</evidence>
<dbReference type="InterPro" id="IPR036457">
    <property type="entry name" value="PPM-type-like_dom_sf"/>
</dbReference>
<dbReference type="SMART" id="SM00332">
    <property type="entry name" value="PP2Cc"/>
    <property type="match status" value="1"/>
</dbReference>
<proteinExistence type="inferred from homology"/>
<dbReference type="InterPro" id="IPR039123">
    <property type="entry name" value="PPTC7"/>
</dbReference>
<evidence type="ECO:0000259" key="4">
    <source>
        <dbReference type="PROSITE" id="PS51746"/>
    </source>
</evidence>
<comment type="cofactor">
    <cofactor evidence="3">
        <name>Mn(2+)</name>
        <dbReference type="ChEBI" id="CHEBI:29035"/>
    </cofactor>
</comment>
<dbReference type="OMA" id="EDEEYPR"/>
<dbReference type="PROSITE" id="PS51746">
    <property type="entry name" value="PPM_2"/>
    <property type="match status" value="1"/>
</dbReference>
<dbReference type="PANTHER" id="PTHR12320">
    <property type="entry name" value="PROTEIN PHOSPHATASE 2C"/>
    <property type="match status" value="1"/>
</dbReference>
<dbReference type="Gramene" id="ONK73400">
    <property type="protein sequence ID" value="ONK73400"/>
    <property type="gene ID" value="A4U43_C04F31090"/>
</dbReference>
<evidence type="ECO:0000313" key="5">
    <source>
        <dbReference type="EMBL" id="ONK73400.1"/>
    </source>
</evidence>
<dbReference type="SUPFAM" id="SSF81606">
    <property type="entry name" value="PP2C-like"/>
    <property type="match status" value="1"/>
</dbReference>
<protein>
    <recommendedName>
        <fullName evidence="3">Protein phosphatase</fullName>
        <ecNumber evidence="3">3.1.3.16</ecNumber>
    </recommendedName>
</protein>